<proteinExistence type="predicted"/>
<dbReference type="Proteomes" id="UP000004099">
    <property type="component" value="Unassembled WGS sequence"/>
</dbReference>
<comment type="caution">
    <text evidence="1">The sequence shown here is derived from an EMBL/GenBank/DDBJ whole genome shotgun (WGS) entry which is preliminary data.</text>
</comment>
<sequence>MGSAAKISLHAAHLHSALSKCSIASPLHPKALDFTKKEPPKIGRFLRCAAFIFFSVIRS</sequence>
<dbReference type="HOGENOM" id="CLU_2954853_0_0_9"/>
<evidence type="ECO:0000313" key="1">
    <source>
        <dbReference type="EMBL" id="EFZ34236.1"/>
    </source>
</evidence>
<reference evidence="1 2" key="1">
    <citation type="submission" date="2011-01" db="EMBL/GenBank/DDBJ databases">
        <authorList>
            <person name="Muzny D."/>
            <person name="Qin X."/>
            <person name="Buhay C."/>
            <person name="Dugan-Rocha S."/>
            <person name="Ding Y."/>
            <person name="Chen G."/>
            <person name="Hawes A."/>
            <person name="Holder M."/>
            <person name="Jhangiani S."/>
            <person name="Johnson A."/>
            <person name="Khan Z."/>
            <person name="Li Z."/>
            <person name="Liu W."/>
            <person name="Liu X."/>
            <person name="Perez L."/>
            <person name="Shen H."/>
            <person name="Wang Q."/>
            <person name="Watt J."/>
            <person name="Xi L."/>
            <person name="Xin Y."/>
            <person name="Zhou J."/>
            <person name="Deng J."/>
            <person name="Jiang H."/>
            <person name="Liu Y."/>
            <person name="Qu J."/>
            <person name="Song X.-Z."/>
            <person name="Zhang L."/>
            <person name="Villasana D."/>
            <person name="Johnson A."/>
            <person name="Liu J."/>
            <person name="Liyanage D."/>
            <person name="Lorensuhewa L."/>
            <person name="Robinson T."/>
            <person name="Song A."/>
            <person name="Song B.-B."/>
            <person name="Dinh H."/>
            <person name="Thornton R."/>
            <person name="Coyle M."/>
            <person name="Francisco L."/>
            <person name="Jackson L."/>
            <person name="Javaid M."/>
            <person name="Korchina V."/>
            <person name="Kovar C."/>
            <person name="Mata R."/>
            <person name="Mathew T."/>
            <person name="Ngo R."/>
            <person name="Nguyen L."/>
            <person name="Nguyen N."/>
            <person name="Okwuonu G."/>
            <person name="Ongeri F."/>
            <person name="Pham C."/>
            <person name="Simmons D."/>
            <person name="Wilczek-Boney K."/>
            <person name="Hale W."/>
            <person name="Jakkamsetti A."/>
            <person name="Pham P."/>
            <person name="Ruth R."/>
            <person name="San Lucas F."/>
            <person name="Warren J."/>
            <person name="Zhang J."/>
            <person name="Zhao Z."/>
            <person name="Zhou C."/>
            <person name="Zhu D."/>
            <person name="Lee S."/>
            <person name="Bess C."/>
            <person name="Blankenburg K."/>
            <person name="Forbes L."/>
            <person name="Fu Q."/>
            <person name="Gubbala S."/>
            <person name="Hirani K."/>
            <person name="Jayaseelan J.C."/>
            <person name="Lara F."/>
            <person name="Munidasa M."/>
            <person name="Palculict T."/>
            <person name="Patil S."/>
            <person name="Pu L.-L."/>
            <person name="Saada N."/>
            <person name="Tang L."/>
            <person name="Weissenberger G."/>
            <person name="Zhu Y."/>
            <person name="Hemphill L."/>
            <person name="Shang Y."/>
            <person name="Youmans B."/>
            <person name="Ayvaz T."/>
            <person name="Ross M."/>
            <person name="Santibanez J."/>
            <person name="Aqrawi P."/>
            <person name="Gross S."/>
            <person name="Joshi V."/>
            <person name="Fowler G."/>
            <person name="Nazareth L."/>
            <person name="Reid J."/>
            <person name="Worley K."/>
            <person name="Petrosino J."/>
            <person name="Highlander S."/>
            <person name="Gibbs R."/>
        </authorList>
    </citation>
    <scope>NUCLEOTIDE SEQUENCE [LARGE SCALE GENOMIC DNA]</scope>
    <source>
        <strain evidence="1 2">ATCC 25644</strain>
    </source>
</reference>
<dbReference type="AlphaFoldDB" id="E7FRV4"/>
<organism evidence="1 2">
    <name type="scientific">Ligilactobacillus ruminis ATCC 25644</name>
    <dbReference type="NCBI Taxonomy" id="525362"/>
    <lineage>
        <taxon>Bacteria</taxon>
        <taxon>Bacillati</taxon>
        <taxon>Bacillota</taxon>
        <taxon>Bacilli</taxon>
        <taxon>Lactobacillales</taxon>
        <taxon>Lactobacillaceae</taxon>
        <taxon>Ligilactobacillus</taxon>
    </lineage>
</organism>
<name>E7FRV4_9LACO</name>
<evidence type="ECO:0000313" key="2">
    <source>
        <dbReference type="Proteomes" id="UP000004099"/>
    </source>
</evidence>
<protein>
    <submittedName>
        <fullName evidence="1">Uncharacterized protein</fullName>
    </submittedName>
</protein>
<gene>
    <name evidence="1" type="ORF">HMPREF0542_11631</name>
</gene>
<accession>E7FRV4</accession>
<dbReference type="EMBL" id="ACGS02000044">
    <property type="protein sequence ID" value="EFZ34236.1"/>
    <property type="molecule type" value="Genomic_DNA"/>
</dbReference>